<dbReference type="PANTHER" id="PTHR21686">
    <property type="entry name" value="DEOXYNUCLEOTIDYLTRANSFERASE TERMINAL-INTERACTING PROTEIN 2"/>
    <property type="match status" value="1"/>
</dbReference>
<feature type="domain" description="Fcf2 pre-rRNA processing C-terminal" evidence="4">
    <location>
        <begin position="122"/>
        <end position="212"/>
    </location>
</feature>
<dbReference type="GO" id="GO:0003723">
    <property type="term" value="F:RNA binding"/>
    <property type="evidence" value="ECO:0007669"/>
    <property type="project" value="TreeGrafter"/>
</dbReference>
<dbReference type="EMBL" id="KV878350">
    <property type="protein sequence ID" value="OJJ43709.1"/>
    <property type="molecule type" value="Genomic_DNA"/>
</dbReference>
<dbReference type="AlphaFoldDB" id="A0A1L9S9A3"/>
<dbReference type="VEuPathDB" id="FungiDB:ASPZODRAFT_135705"/>
<dbReference type="GO" id="GO:0005730">
    <property type="term" value="C:nucleolus"/>
    <property type="evidence" value="ECO:0007669"/>
    <property type="project" value="UniProtKB-SubCell"/>
</dbReference>
<protein>
    <recommendedName>
        <fullName evidence="4">Fcf2 pre-rRNA processing C-terminal domain-containing protein</fullName>
    </recommendedName>
</protein>
<accession>A0A1L9S9A3</accession>
<evidence type="ECO:0000313" key="5">
    <source>
        <dbReference type="EMBL" id="OJJ43709.1"/>
    </source>
</evidence>
<name>A0A1L9S9A3_9EURO</name>
<dbReference type="InterPro" id="IPR039883">
    <property type="entry name" value="Fcf2/DNTTIP2"/>
</dbReference>
<evidence type="ECO:0000256" key="1">
    <source>
        <dbReference type="ARBA" id="ARBA00004604"/>
    </source>
</evidence>
<dbReference type="Pfam" id="PF08698">
    <property type="entry name" value="Fcf2"/>
    <property type="match status" value="1"/>
</dbReference>
<evidence type="ECO:0000259" key="4">
    <source>
        <dbReference type="Pfam" id="PF08698"/>
    </source>
</evidence>
<dbReference type="GeneID" id="34610340"/>
<keyword evidence="6" id="KW-1185">Reference proteome</keyword>
<reference evidence="6" key="1">
    <citation type="journal article" date="2017" name="Genome Biol.">
        <title>Comparative genomics reveals high biological diversity and specific adaptations in the industrially and medically important fungal genus Aspergillus.</title>
        <authorList>
            <person name="de Vries R.P."/>
            <person name="Riley R."/>
            <person name="Wiebenga A."/>
            <person name="Aguilar-Osorio G."/>
            <person name="Amillis S."/>
            <person name="Uchima C.A."/>
            <person name="Anderluh G."/>
            <person name="Asadollahi M."/>
            <person name="Askin M."/>
            <person name="Barry K."/>
            <person name="Battaglia E."/>
            <person name="Bayram O."/>
            <person name="Benocci T."/>
            <person name="Braus-Stromeyer S.A."/>
            <person name="Caldana C."/>
            <person name="Canovas D."/>
            <person name="Cerqueira G.C."/>
            <person name="Chen F."/>
            <person name="Chen W."/>
            <person name="Choi C."/>
            <person name="Clum A."/>
            <person name="Dos Santos R.A."/>
            <person name="Damasio A.R."/>
            <person name="Diallinas G."/>
            <person name="Emri T."/>
            <person name="Fekete E."/>
            <person name="Flipphi M."/>
            <person name="Freyberg S."/>
            <person name="Gallo A."/>
            <person name="Gournas C."/>
            <person name="Habgood R."/>
            <person name="Hainaut M."/>
            <person name="Harispe M.L."/>
            <person name="Henrissat B."/>
            <person name="Hilden K.S."/>
            <person name="Hope R."/>
            <person name="Hossain A."/>
            <person name="Karabika E."/>
            <person name="Karaffa L."/>
            <person name="Karanyi Z."/>
            <person name="Krasevec N."/>
            <person name="Kuo A."/>
            <person name="Kusch H."/>
            <person name="LaButti K."/>
            <person name="Lagendijk E.L."/>
            <person name="Lapidus A."/>
            <person name="Levasseur A."/>
            <person name="Lindquist E."/>
            <person name="Lipzen A."/>
            <person name="Logrieco A.F."/>
            <person name="MacCabe A."/>
            <person name="Maekelae M.R."/>
            <person name="Malavazi I."/>
            <person name="Melin P."/>
            <person name="Meyer V."/>
            <person name="Mielnichuk N."/>
            <person name="Miskei M."/>
            <person name="Molnar A.P."/>
            <person name="Mule G."/>
            <person name="Ngan C.Y."/>
            <person name="Orejas M."/>
            <person name="Orosz E."/>
            <person name="Ouedraogo J.P."/>
            <person name="Overkamp K.M."/>
            <person name="Park H.-S."/>
            <person name="Perrone G."/>
            <person name="Piumi F."/>
            <person name="Punt P.J."/>
            <person name="Ram A.F."/>
            <person name="Ramon A."/>
            <person name="Rauscher S."/>
            <person name="Record E."/>
            <person name="Riano-Pachon D.M."/>
            <person name="Robert V."/>
            <person name="Roehrig J."/>
            <person name="Ruller R."/>
            <person name="Salamov A."/>
            <person name="Salih N.S."/>
            <person name="Samson R.A."/>
            <person name="Sandor E."/>
            <person name="Sanguinetti M."/>
            <person name="Schuetze T."/>
            <person name="Sepcic K."/>
            <person name="Shelest E."/>
            <person name="Sherlock G."/>
            <person name="Sophianopoulou V."/>
            <person name="Squina F.M."/>
            <person name="Sun H."/>
            <person name="Susca A."/>
            <person name="Todd R.B."/>
            <person name="Tsang A."/>
            <person name="Unkles S.E."/>
            <person name="van de Wiele N."/>
            <person name="van Rossen-Uffink D."/>
            <person name="Oliveira J.V."/>
            <person name="Vesth T.C."/>
            <person name="Visser J."/>
            <person name="Yu J.-H."/>
            <person name="Zhou M."/>
            <person name="Andersen M.R."/>
            <person name="Archer D.B."/>
            <person name="Baker S.E."/>
            <person name="Benoit I."/>
            <person name="Brakhage A.A."/>
            <person name="Braus G.H."/>
            <person name="Fischer R."/>
            <person name="Frisvad J.C."/>
            <person name="Goldman G.H."/>
            <person name="Houbraken J."/>
            <person name="Oakley B."/>
            <person name="Pocsi I."/>
            <person name="Scazzocchio C."/>
            <person name="Seiboth B."/>
            <person name="vanKuyk P.A."/>
            <person name="Wortman J."/>
            <person name="Dyer P.S."/>
            <person name="Grigoriev I.V."/>
        </authorList>
    </citation>
    <scope>NUCLEOTIDE SEQUENCE [LARGE SCALE GENOMIC DNA]</scope>
    <source>
        <strain evidence="6">CBS 506.65</strain>
    </source>
</reference>
<dbReference type="InterPro" id="IPR014810">
    <property type="entry name" value="Fcf2_C"/>
</dbReference>
<sequence length="244" mass="27784">MKNSTCFEKTAAQRHEEVDLTDDEVQRLLHDAESRLRVNQRNIQPSLTVEIPDGQLVTGSPLPSSSTPHLEVNHSVKSYLSQKNDVTSIDSSRIVDHKSMDVFHPTNCVMATGSKRPGGNTRATAGSDWFDMPKTELTPELRRDLQLIRMRSVLDPKRHYKKDNAKAKAPEFSQVGTVIEGSTEFFGARISKRDRKRTFVEEALAIEKDSKRLASRYTNVQTSKRSGKRSFYHNLRTKRDRSKQ</sequence>
<dbReference type="RefSeq" id="XP_022578219.1">
    <property type="nucleotide sequence ID" value="XM_022723875.1"/>
</dbReference>
<proteinExistence type="predicted"/>
<feature type="region of interest" description="Disordered" evidence="3">
    <location>
        <begin position="111"/>
        <end position="131"/>
    </location>
</feature>
<dbReference type="OrthoDB" id="427886at2759"/>
<dbReference type="GO" id="GO:0006396">
    <property type="term" value="P:RNA processing"/>
    <property type="evidence" value="ECO:0007669"/>
    <property type="project" value="TreeGrafter"/>
</dbReference>
<gene>
    <name evidence="5" type="ORF">ASPZODRAFT_135705</name>
</gene>
<dbReference type="PANTHER" id="PTHR21686:SF12">
    <property type="entry name" value="DEOXYNUCLEOTIDYLTRANSFERASE TERMINAL-INTERACTING PROTEIN 2"/>
    <property type="match status" value="1"/>
</dbReference>
<feature type="compositionally biased region" description="Basic residues" evidence="3">
    <location>
        <begin position="225"/>
        <end position="244"/>
    </location>
</feature>
<evidence type="ECO:0000313" key="6">
    <source>
        <dbReference type="Proteomes" id="UP000184188"/>
    </source>
</evidence>
<feature type="region of interest" description="Disordered" evidence="3">
    <location>
        <begin position="217"/>
        <end position="244"/>
    </location>
</feature>
<dbReference type="STRING" id="1073090.A0A1L9S9A3"/>
<evidence type="ECO:0000256" key="2">
    <source>
        <dbReference type="ARBA" id="ARBA00023242"/>
    </source>
</evidence>
<organism evidence="5 6">
    <name type="scientific">Penicilliopsis zonata CBS 506.65</name>
    <dbReference type="NCBI Taxonomy" id="1073090"/>
    <lineage>
        <taxon>Eukaryota</taxon>
        <taxon>Fungi</taxon>
        <taxon>Dikarya</taxon>
        <taxon>Ascomycota</taxon>
        <taxon>Pezizomycotina</taxon>
        <taxon>Eurotiomycetes</taxon>
        <taxon>Eurotiomycetidae</taxon>
        <taxon>Eurotiales</taxon>
        <taxon>Aspergillaceae</taxon>
        <taxon>Penicilliopsis</taxon>
    </lineage>
</organism>
<comment type="subcellular location">
    <subcellularLocation>
        <location evidence="1">Nucleus</location>
        <location evidence="1">Nucleolus</location>
    </subcellularLocation>
</comment>
<dbReference type="Proteomes" id="UP000184188">
    <property type="component" value="Unassembled WGS sequence"/>
</dbReference>
<keyword evidence="2" id="KW-0539">Nucleus</keyword>
<evidence type="ECO:0000256" key="3">
    <source>
        <dbReference type="SAM" id="MobiDB-lite"/>
    </source>
</evidence>